<comment type="caution">
    <text evidence="1">The sequence shown here is derived from an EMBL/GenBank/DDBJ whole genome shotgun (WGS) entry which is preliminary data.</text>
</comment>
<evidence type="ECO:0000313" key="2">
    <source>
        <dbReference type="Proteomes" id="UP000315252"/>
    </source>
</evidence>
<protein>
    <submittedName>
        <fullName evidence="1">Uncharacterized protein</fullName>
    </submittedName>
</protein>
<name>A0A545T484_9PROT</name>
<organism evidence="1 2">
    <name type="scientific">Denitrobaculum tricleocarpae</name>
    <dbReference type="NCBI Taxonomy" id="2591009"/>
    <lineage>
        <taxon>Bacteria</taxon>
        <taxon>Pseudomonadati</taxon>
        <taxon>Pseudomonadota</taxon>
        <taxon>Alphaproteobacteria</taxon>
        <taxon>Rhodospirillales</taxon>
        <taxon>Rhodospirillaceae</taxon>
        <taxon>Denitrobaculum</taxon>
    </lineage>
</organism>
<dbReference type="AlphaFoldDB" id="A0A545T484"/>
<gene>
    <name evidence="1" type="ORF">FKG95_26575</name>
</gene>
<accession>A0A545T484</accession>
<dbReference type="Pfam" id="PF20115">
    <property type="entry name" value="DUF6505"/>
    <property type="match status" value="1"/>
</dbReference>
<dbReference type="OrthoDB" id="7355897at2"/>
<evidence type="ECO:0000313" key="1">
    <source>
        <dbReference type="EMBL" id="TQV71968.1"/>
    </source>
</evidence>
<dbReference type="InterPro" id="IPR045442">
    <property type="entry name" value="DUF6505"/>
</dbReference>
<dbReference type="Proteomes" id="UP000315252">
    <property type="component" value="Unassembled WGS sequence"/>
</dbReference>
<keyword evidence="2" id="KW-1185">Reference proteome</keyword>
<dbReference type="EMBL" id="VHSH01000013">
    <property type="protein sequence ID" value="TQV71968.1"/>
    <property type="molecule type" value="Genomic_DNA"/>
</dbReference>
<reference evidence="1 2" key="1">
    <citation type="submission" date="2019-06" db="EMBL/GenBank/DDBJ databases">
        <title>Whole genome sequence for Rhodospirillaceae sp. R148.</title>
        <authorList>
            <person name="Wang G."/>
        </authorList>
    </citation>
    <scope>NUCLEOTIDE SEQUENCE [LARGE SCALE GENOMIC DNA]</scope>
    <source>
        <strain evidence="1 2">R148</strain>
    </source>
</reference>
<sequence>MRFPRSIRLDESDVSVFESAAAPGEWAVSGAFAFSQLTPEDLQGKTRQAFAHGFLGLESFGRSTLVTVTDIDRESYEGIIDLLARHFVEHYGAPDMAAARPAAEEEAAFAASLCDHPINTLLAVSRELEDRGIVESFRVITPEGPKSHAKIWEIVEQESDPDDDALQNES</sequence>
<proteinExistence type="predicted"/>